<keyword evidence="3" id="KW-1185">Reference proteome</keyword>
<organism evidence="2 3">
    <name type="scientific">Kineococcus gynurae</name>
    <dbReference type="NCBI Taxonomy" id="452979"/>
    <lineage>
        <taxon>Bacteria</taxon>
        <taxon>Bacillati</taxon>
        <taxon>Actinomycetota</taxon>
        <taxon>Actinomycetes</taxon>
        <taxon>Kineosporiales</taxon>
        <taxon>Kineosporiaceae</taxon>
        <taxon>Kineococcus</taxon>
    </lineage>
</organism>
<proteinExistence type="predicted"/>
<accession>A0ABV5LPW8</accession>
<dbReference type="RefSeq" id="WP_380134651.1">
    <property type="nucleotide sequence ID" value="NZ_JBHLUI010000002.1"/>
</dbReference>
<gene>
    <name evidence="2" type="ORF">ACFFVI_04085</name>
</gene>
<feature type="compositionally biased region" description="Basic and acidic residues" evidence="1">
    <location>
        <begin position="1"/>
        <end position="16"/>
    </location>
</feature>
<evidence type="ECO:0000313" key="2">
    <source>
        <dbReference type="EMBL" id="MFB9376142.1"/>
    </source>
</evidence>
<reference evidence="2 3" key="1">
    <citation type="submission" date="2024-09" db="EMBL/GenBank/DDBJ databases">
        <authorList>
            <person name="Sun Q."/>
            <person name="Mori K."/>
        </authorList>
    </citation>
    <scope>NUCLEOTIDE SEQUENCE [LARGE SCALE GENOMIC DNA]</scope>
    <source>
        <strain evidence="2 3">TISTR 1856</strain>
    </source>
</reference>
<evidence type="ECO:0000313" key="3">
    <source>
        <dbReference type="Proteomes" id="UP001589748"/>
    </source>
</evidence>
<dbReference type="EMBL" id="JBHMDM010000002">
    <property type="protein sequence ID" value="MFB9376142.1"/>
    <property type="molecule type" value="Genomic_DNA"/>
</dbReference>
<protein>
    <submittedName>
        <fullName evidence="2">Uncharacterized protein</fullName>
    </submittedName>
</protein>
<name>A0ABV5LPW8_9ACTN</name>
<evidence type="ECO:0000256" key="1">
    <source>
        <dbReference type="SAM" id="MobiDB-lite"/>
    </source>
</evidence>
<comment type="caution">
    <text evidence="2">The sequence shown here is derived from an EMBL/GenBank/DDBJ whole genome shotgun (WGS) entry which is preliminary data.</text>
</comment>
<feature type="region of interest" description="Disordered" evidence="1">
    <location>
        <begin position="1"/>
        <end position="28"/>
    </location>
</feature>
<dbReference type="Proteomes" id="UP001589748">
    <property type="component" value="Unassembled WGS sequence"/>
</dbReference>
<sequence length="66" mass="7528">MDQEEVRRRVEARGEDASEFLASTPATDAAGYSEEAMLVEEVVTRLENVEDGTCTDDRVSRVRRWH</sequence>